<feature type="domain" description="Isochorismatase-like" evidence="2">
    <location>
        <begin position="31"/>
        <end position="205"/>
    </location>
</feature>
<dbReference type="EMBL" id="SUMF01000027">
    <property type="protein sequence ID" value="TJZ67440.1"/>
    <property type="molecule type" value="Genomic_DNA"/>
</dbReference>
<dbReference type="InterPro" id="IPR050272">
    <property type="entry name" value="Isochorismatase-like_hydrls"/>
</dbReference>
<keyword evidence="1" id="KW-0378">Hydrolase</keyword>
<dbReference type="SUPFAM" id="SSF52499">
    <property type="entry name" value="Isochorismatase-like hydrolases"/>
    <property type="match status" value="1"/>
</dbReference>
<dbReference type="RefSeq" id="WP_136774518.1">
    <property type="nucleotide sequence ID" value="NZ_CP156074.1"/>
</dbReference>
<evidence type="ECO:0000313" key="3">
    <source>
        <dbReference type="EMBL" id="TJZ67440.1"/>
    </source>
</evidence>
<evidence type="ECO:0000259" key="2">
    <source>
        <dbReference type="Pfam" id="PF00857"/>
    </source>
</evidence>
<comment type="caution">
    <text evidence="3">The sequence shown here is derived from an EMBL/GenBank/DDBJ whole genome shotgun (WGS) entry which is preliminary data.</text>
</comment>
<dbReference type="PANTHER" id="PTHR43540:SF3">
    <property type="entry name" value="ENTEROBACTIN SYNTHASE COMPONENT B"/>
    <property type="match status" value="1"/>
</dbReference>
<dbReference type="AlphaFoldDB" id="A0A4U0PI91"/>
<dbReference type="OrthoDB" id="5794853at2"/>
<accession>A0A4U0PI91</accession>
<sequence>MAIPLIQDYPVPTGVTLHRPPLPWQVAPERAALLIHDMQNYFVARYESDAFVRGLVERIDAIRQRCHALGIPTFYTAQPGDQPRSARGLLVDFWGPGMPQAGDGRAIVPGLEPRLGHDQLLVKHRYSAFERSDLLERLRALGRDQLVICGVYAHIGCLVTATDAFMADIEPFLVADALGDFSQAHHEMALHHVAHCSGKVLSSAELLQQLGDAA</sequence>
<dbReference type="InterPro" id="IPR016291">
    <property type="entry name" value="Isochorismatase"/>
</dbReference>
<dbReference type="InterPro" id="IPR036380">
    <property type="entry name" value="Isochorismatase-like_sf"/>
</dbReference>
<dbReference type="Proteomes" id="UP000310016">
    <property type="component" value="Unassembled WGS sequence"/>
</dbReference>
<reference evidence="3 4" key="1">
    <citation type="submission" date="2019-04" db="EMBL/GenBank/DDBJ databases">
        <title>Chitiniphilus eburnea sp. nov., a novel chitinolytic bacterium isolated from aquaculture sludge.</title>
        <authorList>
            <person name="Sheng M."/>
        </authorList>
    </citation>
    <scope>NUCLEOTIDE SEQUENCE [LARGE SCALE GENOMIC DNA]</scope>
    <source>
        <strain evidence="3 4">HX-2-15</strain>
    </source>
</reference>
<evidence type="ECO:0000256" key="1">
    <source>
        <dbReference type="ARBA" id="ARBA00022801"/>
    </source>
</evidence>
<evidence type="ECO:0000313" key="4">
    <source>
        <dbReference type="Proteomes" id="UP000310016"/>
    </source>
</evidence>
<name>A0A4U0PI91_9NEIS</name>
<organism evidence="3 4">
    <name type="scientific">Chitiniphilus eburneus</name>
    <dbReference type="NCBI Taxonomy" id="2571148"/>
    <lineage>
        <taxon>Bacteria</taxon>
        <taxon>Pseudomonadati</taxon>
        <taxon>Pseudomonadota</taxon>
        <taxon>Betaproteobacteria</taxon>
        <taxon>Neisseriales</taxon>
        <taxon>Chitinibacteraceae</taxon>
        <taxon>Chitiniphilus</taxon>
    </lineage>
</organism>
<dbReference type="Gene3D" id="3.40.50.850">
    <property type="entry name" value="Isochorismatase-like"/>
    <property type="match status" value="1"/>
</dbReference>
<keyword evidence="4" id="KW-1185">Reference proteome</keyword>
<gene>
    <name evidence="3" type="ORF">FAZ21_16345</name>
</gene>
<dbReference type="PANTHER" id="PTHR43540">
    <property type="entry name" value="PEROXYUREIDOACRYLATE/UREIDOACRYLATE AMIDOHYDROLASE-RELATED"/>
    <property type="match status" value="1"/>
</dbReference>
<dbReference type="GO" id="GO:0008908">
    <property type="term" value="F:isochorismatase activity"/>
    <property type="evidence" value="ECO:0007669"/>
    <property type="project" value="InterPro"/>
</dbReference>
<dbReference type="Pfam" id="PF00857">
    <property type="entry name" value="Isochorismatase"/>
    <property type="match status" value="1"/>
</dbReference>
<dbReference type="InterPro" id="IPR000868">
    <property type="entry name" value="Isochorismatase-like_dom"/>
</dbReference>
<proteinExistence type="predicted"/>
<protein>
    <submittedName>
        <fullName evidence="3">Isochorismatase family protein</fullName>
    </submittedName>
</protein>
<dbReference type="PRINTS" id="PR01398">
    <property type="entry name" value="ISCHRISMTASE"/>
</dbReference>